<accession>A0A286RHA9</accession>
<gene>
    <name evidence="1" type="ORF">THTE_2747</name>
</gene>
<organism evidence="1 2">
    <name type="scientific">Thermogutta terrifontis</name>
    <dbReference type="NCBI Taxonomy" id="1331910"/>
    <lineage>
        <taxon>Bacteria</taxon>
        <taxon>Pseudomonadati</taxon>
        <taxon>Planctomycetota</taxon>
        <taxon>Planctomycetia</taxon>
        <taxon>Pirellulales</taxon>
        <taxon>Thermoguttaceae</taxon>
        <taxon>Thermogutta</taxon>
    </lineage>
</organism>
<dbReference type="KEGG" id="ttf:THTE_2747"/>
<keyword evidence="2" id="KW-1185">Reference proteome</keyword>
<proteinExistence type="predicted"/>
<reference evidence="1 2" key="1">
    <citation type="journal article" name="Front. Microbiol.">
        <title>Sugar Metabolism of the First Thermophilic Planctomycete Thermogutta terrifontis: Comparative Genomic and Transcriptomic Approaches.</title>
        <authorList>
            <person name="Elcheninov A.G."/>
            <person name="Menzel P."/>
            <person name="Gudbergsdottir S.R."/>
            <person name="Slesarev A.I."/>
            <person name="Kadnikov V.V."/>
            <person name="Krogh A."/>
            <person name="Bonch-Osmolovskaya E.A."/>
            <person name="Peng X."/>
            <person name="Kublanov I.V."/>
        </authorList>
    </citation>
    <scope>NUCLEOTIDE SEQUENCE [LARGE SCALE GENOMIC DNA]</scope>
    <source>
        <strain evidence="1 2">R1</strain>
    </source>
</reference>
<dbReference type="EMBL" id="CP018477">
    <property type="protein sequence ID" value="ASV75349.1"/>
    <property type="molecule type" value="Genomic_DNA"/>
</dbReference>
<evidence type="ECO:0000313" key="1">
    <source>
        <dbReference type="EMBL" id="ASV75349.1"/>
    </source>
</evidence>
<evidence type="ECO:0000313" key="2">
    <source>
        <dbReference type="Proteomes" id="UP000215086"/>
    </source>
</evidence>
<sequence>MEGPACQVRVFPGWIINLAFVLAGMEGPACQVRFLEDGLSISSPFWRARQACPSDV</sequence>
<name>A0A286RHA9_9BACT</name>
<protein>
    <submittedName>
        <fullName evidence="1">Uncharacterized protein</fullName>
    </submittedName>
</protein>
<dbReference type="Proteomes" id="UP000215086">
    <property type="component" value="Chromosome"/>
</dbReference>
<dbReference type="AlphaFoldDB" id="A0A286RHA9"/>